<name>A0A418LYW0_9BACT</name>
<sequence length="121" mass="13319">MILLGTSLADKEALNAIVTVLTEQSISFSIDRNLVSFKAQEKPSAGNDPFVFEGFLSVNAGLVKLTGKMQHAPNGAQSIRYVPVEYTTSKASLQRLGFLYMDQLAKKLQPVLHGVILYKYQ</sequence>
<comment type="caution">
    <text evidence="1">The sequence shown here is derived from an EMBL/GenBank/DDBJ whole genome shotgun (WGS) entry which is preliminary data.</text>
</comment>
<dbReference type="Proteomes" id="UP000283523">
    <property type="component" value="Unassembled WGS sequence"/>
</dbReference>
<dbReference type="EMBL" id="QXED01000011">
    <property type="protein sequence ID" value="RIV18412.1"/>
    <property type="molecule type" value="Genomic_DNA"/>
</dbReference>
<evidence type="ECO:0000313" key="1">
    <source>
        <dbReference type="EMBL" id="RIV18412.1"/>
    </source>
</evidence>
<organism evidence="1 2">
    <name type="scientific">Fibrisoma montanum</name>
    <dbReference type="NCBI Taxonomy" id="2305895"/>
    <lineage>
        <taxon>Bacteria</taxon>
        <taxon>Pseudomonadati</taxon>
        <taxon>Bacteroidota</taxon>
        <taxon>Cytophagia</taxon>
        <taxon>Cytophagales</taxon>
        <taxon>Spirosomataceae</taxon>
        <taxon>Fibrisoma</taxon>
    </lineage>
</organism>
<reference evidence="1 2" key="1">
    <citation type="submission" date="2018-08" db="EMBL/GenBank/DDBJ databases">
        <title>Fibrisoma montanum sp. nov., isolated from Danxia mountain soil.</title>
        <authorList>
            <person name="Huang Y."/>
        </authorList>
    </citation>
    <scope>NUCLEOTIDE SEQUENCE [LARGE SCALE GENOMIC DNA]</scope>
    <source>
        <strain evidence="1 2">HYT19</strain>
    </source>
</reference>
<accession>A0A418LYW0</accession>
<dbReference type="AlphaFoldDB" id="A0A418LYW0"/>
<proteinExistence type="predicted"/>
<evidence type="ECO:0000313" key="2">
    <source>
        <dbReference type="Proteomes" id="UP000283523"/>
    </source>
</evidence>
<keyword evidence="2" id="KW-1185">Reference proteome</keyword>
<protein>
    <submittedName>
        <fullName evidence="1">Uncharacterized protein</fullName>
    </submittedName>
</protein>
<gene>
    <name evidence="1" type="ORF">DYU11_27940</name>
</gene>